<evidence type="ECO:0000259" key="2">
    <source>
        <dbReference type="Pfam" id="PF01478"/>
    </source>
</evidence>
<sequence>MVWVLITIISLLLSVLSWQDIRHRILSNKLILAVFLTALPLGWLLNHTLYWQPALITLVIGFFLFLFNVIGAGDIKLLTVLMLLVPPNNAFFVLLLISLFGLLLIIGGLLFFRSAIKKNGLPYGVAISLGFLSYLFLFINIQLLP</sequence>
<feature type="domain" description="Prepilin type IV endopeptidase peptidase" evidence="2">
    <location>
        <begin position="8"/>
        <end position="106"/>
    </location>
</feature>
<dbReference type="InterPro" id="IPR000045">
    <property type="entry name" value="Prepilin_IV_endopep_pep"/>
</dbReference>
<keyword evidence="1" id="KW-0472">Membrane</keyword>
<keyword evidence="1" id="KW-1133">Transmembrane helix</keyword>
<dbReference type="Pfam" id="PF01478">
    <property type="entry name" value="Peptidase_A24"/>
    <property type="match status" value="1"/>
</dbReference>
<dbReference type="GO" id="GO:0016020">
    <property type="term" value="C:membrane"/>
    <property type="evidence" value="ECO:0007669"/>
    <property type="project" value="InterPro"/>
</dbReference>
<accession>A0A486XG68</accession>
<dbReference type="AlphaFoldDB" id="A0A486XG68"/>
<name>A0A486XG68_9PAST</name>
<gene>
    <name evidence="3" type="ORF">NCTC4101_02230</name>
</gene>
<feature type="transmembrane region" description="Helical" evidence="1">
    <location>
        <begin position="27"/>
        <end position="46"/>
    </location>
</feature>
<keyword evidence="3" id="KW-0378">Hydrolase</keyword>
<protein>
    <submittedName>
        <fullName evidence="3">Flp pilus assembly protein, protease CpaA</fullName>
    </submittedName>
</protein>
<feature type="transmembrane region" description="Helical" evidence="1">
    <location>
        <begin position="90"/>
        <end position="112"/>
    </location>
</feature>
<dbReference type="EMBL" id="CAAHDN010000018">
    <property type="protein sequence ID" value="VGM96795.1"/>
    <property type="molecule type" value="Genomic_DNA"/>
</dbReference>
<dbReference type="Gene3D" id="1.20.120.1220">
    <property type="match status" value="1"/>
</dbReference>
<keyword evidence="3" id="KW-0645">Protease</keyword>
<keyword evidence="1" id="KW-0812">Transmembrane</keyword>
<dbReference type="GO" id="GO:0006508">
    <property type="term" value="P:proteolysis"/>
    <property type="evidence" value="ECO:0007669"/>
    <property type="project" value="UniProtKB-KW"/>
</dbReference>
<organism evidence="3">
    <name type="scientific">uncultured Avibacterium sp</name>
    <dbReference type="NCBI Taxonomy" id="1936169"/>
    <lineage>
        <taxon>Bacteria</taxon>
        <taxon>Pseudomonadati</taxon>
        <taxon>Pseudomonadota</taxon>
        <taxon>Gammaproteobacteria</taxon>
        <taxon>Pasteurellales</taxon>
        <taxon>Pasteurellaceae</taxon>
        <taxon>Avibacterium</taxon>
        <taxon>environmental samples</taxon>
    </lineage>
</organism>
<evidence type="ECO:0000313" key="3">
    <source>
        <dbReference type="EMBL" id="VGM96795.1"/>
    </source>
</evidence>
<feature type="transmembrane region" description="Helical" evidence="1">
    <location>
        <begin position="124"/>
        <end position="144"/>
    </location>
</feature>
<evidence type="ECO:0000256" key="1">
    <source>
        <dbReference type="SAM" id="Phobius"/>
    </source>
</evidence>
<proteinExistence type="predicted"/>
<reference evidence="3" key="1">
    <citation type="submission" date="2019-03" db="EMBL/GenBank/DDBJ databases">
        <authorList>
            <consortium name="Pathogen Informatics"/>
        </authorList>
    </citation>
    <scope>NUCLEOTIDE SEQUENCE</scope>
    <source>
        <strain evidence="3">Unknown</strain>
    </source>
</reference>
<dbReference type="GO" id="GO:0004190">
    <property type="term" value="F:aspartic-type endopeptidase activity"/>
    <property type="evidence" value="ECO:0007669"/>
    <property type="project" value="InterPro"/>
</dbReference>
<feature type="transmembrane region" description="Helical" evidence="1">
    <location>
        <begin position="53"/>
        <end position="70"/>
    </location>
</feature>